<dbReference type="GO" id="GO:0005576">
    <property type="term" value="C:extracellular region"/>
    <property type="evidence" value="ECO:0007669"/>
    <property type="project" value="UniProtKB-SubCell"/>
</dbReference>
<keyword evidence="4" id="KW-0975">Bacterial flagellum</keyword>
<reference evidence="6" key="1">
    <citation type="journal article" date="2014" name="Int. J. Syst. Evol. Microbiol.">
        <title>Complete genome sequence of Corynebacterium casei LMG S-19264T (=DSM 44701T), isolated from a smear-ripened cheese.</title>
        <authorList>
            <consortium name="US DOE Joint Genome Institute (JGI-PGF)"/>
            <person name="Walter F."/>
            <person name="Albersmeier A."/>
            <person name="Kalinowski J."/>
            <person name="Ruckert C."/>
        </authorList>
    </citation>
    <scope>NUCLEOTIDE SEQUENCE</scope>
    <source>
        <strain evidence="6">CGMCC 1.12214</strain>
    </source>
</reference>
<keyword evidence="7" id="KW-1185">Reference proteome</keyword>
<reference evidence="6" key="2">
    <citation type="submission" date="2020-09" db="EMBL/GenBank/DDBJ databases">
        <authorList>
            <person name="Sun Q."/>
            <person name="Zhou Y."/>
        </authorList>
    </citation>
    <scope>NUCLEOTIDE SEQUENCE</scope>
    <source>
        <strain evidence="6">CGMCC 1.12214</strain>
    </source>
</reference>
<keyword evidence="6" id="KW-0966">Cell projection</keyword>
<sequence>MAISLSDSMRASLVALTSINDDMSTSQTRLATGKKINTAADNAAVYFQAKNMTDRAANLDTNTATMALGLKTIAAGVEGLANIKKIMSAQLSSMQNAKTGSNDERKAVADAFRTMLGQINGYVNDADVLGQGNLLKGNKLTLKMNDDGSSTQDVKLSGAVDATTLGFNYTAATGVSTDADTDFTDDVAGNAELDATITLMTTALSKVNTSALSLGYQNSVISSRMDFNKTLLSALKDGADSLTAADISEEAAKVGAAQTRQSFVMNGLSITKQSEQSLLQLMR</sequence>
<dbReference type="RefSeq" id="WP_188518931.1">
    <property type="nucleotide sequence ID" value="NZ_BMES01000002.1"/>
</dbReference>
<dbReference type="PANTHER" id="PTHR42792:SF2">
    <property type="entry name" value="FLAGELLIN"/>
    <property type="match status" value="1"/>
</dbReference>
<keyword evidence="6" id="KW-0282">Flagellum</keyword>
<feature type="domain" description="Flagellin N-terminal" evidence="5">
    <location>
        <begin position="15"/>
        <end position="138"/>
    </location>
</feature>
<comment type="caution">
    <text evidence="6">The sequence shown here is derived from an EMBL/GenBank/DDBJ whole genome shotgun (WGS) entry which is preliminary data.</text>
</comment>
<evidence type="ECO:0000256" key="3">
    <source>
        <dbReference type="ARBA" id="ARBA00005709"/>
    </source>
</evidence>
<dbReference type="InterPro" id="IPR001029">
    <property type="entry name" value="Flagellin_N"/>
</dbReference>
<comment type="similarity">
    <text evidence="3">Belongs to the bacterial flagellin family.</text>
</comment>
<name>A0A917MIK6_9HYPH</name>
<evidence type="ECO:0000256" key="4">
    <source>
        <dbReference type="ARBA" id="ARBA00023143"/>
    </source>
</evidence>
<gene>
    <name evidence="6" type="ORF">GCM10007036_34380</name>
</gene>
<dbReference type="EMBL" id="BMES01000002">
    <property type="protein sequence ID" value="GGH26520.1"/>
    <property type="molecule type" value="Genomic_DNA"/>
</dbReference>
<evidence type="ECO:0000313" key="7">
    <source>
        <dbReference type="Proteomes" id="UP000603912"/>
    </source>
</evidence>
<dbReference type="GO" id="GO:0009288">
    <property type="term" value="C:bacterial-type flagellum"/>
    <property type="evidence" value="ECO:0007669"/>
    <property type="project" value="UniProtKB-SubCell"/>
</dbReference>
<dbReference type="PANTHER" id="PTHR42792">
    <property type="entry name" value="FLAGELLIN"/>
    <property type="match status" value="1"/>
</dbReference>
<evidence type="ECO:0000256" key="1">
    <source>
        <dbReference type="ARBA" id="ARBA00004365"/>
    </source>
</evidence>
<evidence type="ECO:0000313" key="6">
    <source>
        <dbReference type="EMBL" id="GGH26520.1"/>
    </source>
</evidence>
<proteinExistence type="inferred from homology"/>
<dbReference type="SUPFAM" id="SSF64518">
    <property type="entry name" value="Phase 1 flagellin"/>
    <property type="match status" value="1"/>
</dbReference>
<dbReference type="Proteomes" id="UP000603912">
    <property type="component" value="Unassembled WGS sequence"/>
</dbReference>
<accession>A0A917MIK6</accession>
<dbReference type="GO" id="GO:0005198">
    <property type="term" value="F:structural molecule activity"/>
    <property type="evidence" value="ECO:0007669"/>
    <property type="project" value="InterPro"/>
</dbReference>
<dbReference type="InterPro" id="IPR001492">
    <property type="entry name" value="Flagellin"/>
</dbReference>
<dbReference type="Gene3D" id="1.20.1330.10">
    <property type="entry name" value="f41 fragment of flagellin, N-terminal domain"/>
    <property type="match status" value="1"/>
</dbReference>
<evidence type="ECO:0000256" key="2">
    <source>
        <dbReference type="ARBA" id="ARBA00004613"/>
    </source>
</evidence>
<dbReference type="Pfam" id="PF00669">
    <property type="entry name" value="Flagellin_N"/>
    <property type="match status" value="1"/>
</dbReference>
<evidence type="ECO:0000259" key="5">
    <source>
        <dbReference type="Pfam" id="PF00669"/>
    </source>
</evidence>
<protein>
    <submittedName>
        <fullName evidence="6">Flagellin</fullName>
    </submittedName>
</protein>
<dbReference type="AlphaFoldDB" id="A0A917MIK6"/>
<keyword evidence="6" id="KW-0969">Cilium</keyword>
<comment type="subcellular location">
    <subcellularLocation>
        <location evidence="1">Bacterial flagellum</location>
    </subcellularLocation>
    <subcellularLocation>
        <location evidence="2">Secreted</location>
    </subcellularLocation>
</comment>
<organism evidence="6 7">
    <name type="scientific">Alsobacter metallidurans</name>
    <dbReference type="NCBI Taxonomy" id="340221"/>
    <lineage>
        <taxon>Bacteria</taxon>
        <taxon>Pseudomonadati</taxon>
        <taxon>Pseudomonadota</taxon>
        <taxon>Alphaproteobacteria</taxon>
        <taxon>Hyphomicrobiales</taxon>
        <taxon>Alsobacteraceae</taxon>
        <taxon>Alsobacter</taxon>
    </lineage>
</organism>